<dbReference type="PANTHER" id="PTHR22916:SF3">
    <property type="entry name" value="UDP-GLCNAC:BETAGAL BETA-1,3-N-ACETYLGLUCOSAMINYLTRANSFERASE-LIKE PROTEIN 1"/>
    <property type="match status" value="1"/>
</dbReference>
<evidence type="ECO:0000313" key="3">
    <source>
        <dbReference type="Proteomes" id="UP000240608"/>
    </source>
</evidence>
<dbReference type="EMBL" id="PYVU01000035">
    <property type="protein sequence ID" value="PTB96808.1"/>
    <property type="molecule type" value="Genomic_DNA"/>
</dbReference>
<gene>
    <name evidence="2" type="ORF">C9994_05700</name>
</gene>
<name>A0A2T4DSX1_9BACT</name>
<feature type="domain" description="Glycosyltransferase 2-like" evidence="1">
    <location>
        <begin position="4"/>
        <end position="152"/>
    </location>
</feature>
<dbReference type="AlphaFoldDB" id="A0A2T4DSX1"/>
<dbReference type="InterPro" id="IPR029044">
    <property type="entry name" value="Nucleotide-diphossugar_trans"/>
</dbReference>
<evidence type="ECO:0000259" key="1">
    <source>
        <dbReference type="Pfam" id="PF00535"/>
    </source>
</evidence>
<protein>
    <submittedName>
        <fullName evidence="2">Glycosyl transferase</fullName>
    </submittedName>
</protein>
<reference evidence="2 3" key="1">
    <citation type="submission" date="2018-03" db="EMBL/GenBank/DDBJ databases">
        <title>Cross-interface Injection: A General Nanoliter Liquid Handling Method Applied to Single Cells Genome Amplification Automated Nanoliter Liquid Handling Applied to Single Cell Multiple Displacement Amplification.</title>
        <authorList>
            <person name="Yun J."/>
            <person name="Xu P."/>
            <person name="Xu J."/>
            <person name="Dai X."/>
            <person name="Wang Y."/>
            <person name="Zheng X."/>
            <person name="Cao C."/>
            <person name="Yi Q."/>
            <person name="Zhu Y."/>
            <person name="Wang L."/>
            <person name="Dong Z."/>
            <person name="Huang Y."/>
            <person name="Huang L."/>
            <person name="Du W."/>
        </authorList>
    </citation>
    <scope>NUCLEOTIDE SEQUENCE [LARGE SCALE GENOMIC DNA]</scope>
    <source>
        <strain evidence="2 3">Z-D1-2</strain>
    </source>
</reference>
<dbReference type="CDD" id="cd06433">
    <property type="entry name" value="GT_2_WfgS_like"/>
    <property type="match status" value="1"/>
</dbReference>
<comment type="caution">
    <text evidence="2">The sequence shown here is derived from an EMBL/GenBank/DDBJ whole genome shotgun (WGS) entry which is preliminary data.</text>
</comment>
<dbReference type="SUPFAM" id="SSF53448">
    <property type="entry name" value="Nucleotide-diphospho-sugar transferases"/>
    <property type="match status" value="1"/>
</dbReference>
<accession>A0A2T4DSX1</accession>
<evidence type="ECO:0000313" key="2">
    <source>
        <dbReference type="EMBL" id="PTB96808.1"/>
    </source>
</evidence>
<dbReference type="InterPro" id="IPR001173">
    <property type="entry name" value="Glyco_trans_2-like"/>
</dbReference>
<dbReference type="Pfam" id="PF00535">
    <property type="entry name" value="Glycos_transf_2"/>
    <property type="match status" value="1"/>
</dbReference>
<sequence>MKISIITVVFNNKETIRRAIESVLSQNYSNIEYLIIDGASTDGTIDIINNYKNKINKFISEKDEGIYDAMNKGIELATGDVVGILNSDDSYIDENSVSEIAKTFEKYNPDSVFADVIMVKEHDQKAIVRYYSAKKFKLWHFRFGHMPGHATFFAKRELFDKLGKYDTKYKISADFDLLLRFLFVNRISYKYIPKVLVRMSLGGVSTQGLSSIKQMNLELKHSLRKNRVKSNIIMIYMKYFVKIFQFALRPKS</sequence>
<keyword evidence="2" id="KW-0808">Transferase</keyword>
<dbReference type="Gene3D" id="3.90.550.10">
    <property type="entry name" value="Spore Coat Polysaccharide Biosynthesis Protein SpsA, Chain A"/>
    <property type="match status" value="1"/>
</dbReference>
<dbReference type="GO" id="GO:0016758">
    <property type="term" value="F:hexosyltransferase activity"/>
    <property type="evidence" value="ECO:0007669"/>
    <property type="project" value="UniProtKB-ARBA"/>
</dbReference>
<organism evidence="2 3">
    <name type="scientific">Marivirga lumbricoides</name>
    <dbReference type="NCBI Taxonomy" id="1046115"/>
    <lineage>
        <taxon>Bacteria</taxon>
        <taxon>Pseudomonadati</taxon>
        <taxon>Bacteroidota</taxon>
        <taxon>Cytophagia</taxon>
        <taxon>Cytophagales</taxon>
        <taxon>Marivirgaceae</taxon>
        <taxon>Marivirga</taxon>
    </lineage>
</organism>
<dbReference type="Proteomes" id="UP000240608">
    <property type="component" value="Unassembled WGS sequence"/>
</dbReference>
<dbReference type="PANTHER" id="PTHR22916">
    <property type="entry name" value="GLYCOSYLTRANSFERASE"/>
    <property type="match status" value="1"/>
</dbReference>
<proteinExistence type="predicted"/>